<dbReference type="PANTHER" id="PTHR10102:SF0">
    <property type="entry name" value="DNA-DIRECTED RNA POLYMERASE, MITOCHONDRIAL"/>
    <property type="match status" value="1"/>
</dbReference>
<dbReference type="STRING" id="61424.A0A2T9Z5X3"/>
<evidence type="ECO:0000256" key="2">
    <source>
        <dbReference type="ARBA" id="ARBA00012418"/>
    </source>
</evidence>
<keyword evidence="5" id="KW-0548">Nucleotidyltransferase</keyword>
<comment type="similarity">
    <text evidence="1">Belongs to the phage and mitochondrial RNA polymerase family.</text>
</comment>
<keyword evidence="4" id="KW-0808">Transferase</keyword>
<dbReference type="InterPro" id="IPR046950">
    <property type="entry name" value="DNA-dir_Rpol_C_phage-type"/>
</dbReference>
<dbReference type="Gene3D" id="1.10.150.20">
    <property type="entry name" value="5' to 3' exonuclease, C-terminal subdomain"/>
    <property type="match status" value="1"/>
</dbReference>
<evidence type="ECO:0000256" key="6">
    <source>
        <dbReference type="ARBA" id="ARBA00022946"/>
    </source>
</evidence>
<dbReference type="SUPFAM" id="SSF56672">
    <property type="entry name" value="DNA/RNA polymerases"/>
    <property type="match status" value="1"/>
</dbReference>
<dbReference type="InterPro" id="IPR011990">
    <property type="entry name" value="TPR-like_helical_dom_sf"/>
</dbReference>
<evidence type="ECO:0000259" key="10">
    <source>
        <dbReference type="SMART" id="SM01311"/>
    </source>
</evidence>
<evidence type="ECO:0000313" key="11">
    <source>
        <dbReference type="EMBL" id="PVU99993.1"/>
    </source>
</evidence>
<dbReference type="GO" id="GO:0006390">
    <property type="term" value="P:mitochondrial transcription"/>
    <property type="evidence" value="ECO:0007669"/>
    <property type="project" value="TreeGrafter"/>
</dbReference>
<keyword evidence="7" id="KW-0804">Transcription</keyword>
<evidence type="ECO:0000256" key="4">
    <source>
        <dbReference type="ARBA" id="ARBA00022679"/>
    </source>
</evidence>
<evidence type="ECO:0000256" key="5">
    <source>
        <dbReference type="ARBA" id="ARBA00022695"/>
    </source>
</evidence>
<name>A0A2T9Z5X3_9FUNG</name>
<dbReference type="InterPro" id="IPR029262">
    <property type="entry name" value="RPOL_N"/>
</dbReference>
<sequence>MILQTLRNIPQKPRSSIHNRFLNVRNFSSISKLQFSALDQLKVSPFVNSVNNLSKKYLPKNLLICSYTKSSKYNFSTNFTTYNSTQINQLSTQAAKIERNDHSNENENPLVPINANSIIKLEMQSVNEDVLNDIELEETIKNQISFVYACLSSGNVVRGRRVMAGLYNLYPQKMRELVDVNIHNTIIKSLLDSNPVRAKEALGWYAKMQRDYQIAPDHNTFAILIHGYLSCGINNLTILLIEEYEKLGNNLDNLVLSPFIKDSDLVKIKELSNGRFKNNIDTLNKVIAESYGLSPEYDSKFNTESDNTEISNTKNNELTSLPNNEATNLSINFADQDSIKINSKTQKIGSYMISQISADEDIKSGQKDSEISANIDDSSKSNHEQEVKPTFNSEGEVLGVQLLKKMLSPLVNSNLSNYEKQVRLESEAFDAAASRLKATASMHKDGLLNMQTSKIQKCMAQWLPKLTSLIEDEVKRCDLAIGNDKERSFYSPFIKLLEPEKIAIITIMEVSRLITSRVIKGESEKAPHNSVLTTKLVNQIGKTIQSEYHQMSLKKKENSHLLARDVEIQKMSTNGRLFNITVRKAQAKVERELGSSNWVSKWPTIVEIKLGSLFLAMLLEVAKINVTTLDTSTNSYVTQQMPAFTHSYWIKGGYRHGIIGAHHEFSSMISKEPMSQLLNTRFLPMIVPPKPWLNYKSGGYLTFESYCMRTKANVEQLRYLQHASELDRLDKVLSGLDVLGLTKWAINKPIFDVVLEVWNSGKELAGIPPAFVSTAEPPKPVDYDTNPKAKYDWDLKKKYHLRNLSNNHSRRCDVNYKVSIAQAFLNQPLYFPHNLDFRGRAYPIPPHFNNLGNDLCRGLLRFYDAKPLGEKGLYWLRIQLANSFGYDKFSHTERINFTFDNWDEIVDSAKNPLKGKGWWLKSEDPWQTLAACIDLVNAIESGDPKNYMSSLHVHQDGTCNGLQHYAALGRDYEGAKQVNLVPSERPQDVYSAILRIVEKEVENDFNQGVREATMLRGYLKRKIIKQTVMTNVYGVTIIGAREQIEARLREIENPETGKPLYEISDLRPLSLYLARKVFLSLGQMFETARKIQDWLNEAATRIAKSLPKDSFELKKKLSNEKRKEYVKNRKSKAVLKKEEEENVKAISTDASVTQDDLAKQLNAENININKENTDTVKPEENATPYKLASKKTILFKRKELLKQLLAQPMSSVTWTTPLGLTVVQPYRKFVVRNITSTLQTMSIIDRSIPSPVYPNKQKTAFPPNFIHSLDASHMIMSAISCHKKGISFASVHDSYWTHACDVDVMNDVLRTEFVNLHSLNIMDDLKNEFNDRYGNFLIPIATKPSTESDQTPILLHDIPADAAIASVEASDASLTTMKKKVKKQTQTKQIKWVPFFLPELPKKGQLKISDVNNSPYFFS</sequence>
<dbReference type="GO" id="GO:0003899">
    <property type="term" value="F:DNA-directed RNA polymerase activity"/>
    <property type="evidence" value="ECO:0007669"/>
    <property type="project" value="UniProtKB-EC"/>
</dbReference>
<evidence type="ECO:0000256" key="1">
    <source>
        <dbReference type="ARBA" id="ARBA00009493"/>
    </source>
</evidence>
<proteinExistence type="inferred from homology"/>
<keyword evidence="3" id="KW-0240">DNA-directed RNA polymerase</keyword>
<keyword evidence="12" id="KW-1185">Reference proteome</keyword>
<dbReference type="EMBL" id="MBFT01000010">
    <property type="protein sequence ID" value="PVU99993.1"/>
    <property type="molecule type" value="Genomic_DNA"/>
</dbReference>
<comment type="caution">
    <text evidence="11">The sequence shown here is derived from an EMBL/GenBank/DDBJ whole genome shotgun (WGS) entry which is preliminary data.</text>
</comment>
<dbReference type="InterPro" id="IPR024075">
    <property type="entry name" value="DNA-dir_RNA_pol_helix_hairp_sf"/>
</dbReference>
<evidence type="ECO:0000256" key="3">
    <source>
        <dbReference type="ARBA" id="ARBA00022478"/>
    </source>
</evidence>
<feature type="compositionally biased region" description="Basic and acidic residues" evidence="9">
    <location>
        <begin position="377"/>
        <end position="387"/>
    </location>
</feature>
<dbReference type="Pfam" id="PF14700">
    <property type="entry name" value="RPOL_N"/>
    <property type="match status" value="1"/>
</dbReference>
<dbReference type="PANTHER" id="PTHR10102">
    <property type="entry name" value="DNA-DIRECTED RNA POLYMERASE, MITOCHONDRIAL"/>
    <property type="match status" value="1"/>
</dbReference>
<evidence type="ECO:0000313" key="12">
    <source>
        <dbReference type="Proteomes" id="UP000245699"/>
    </source>
</evidence>
<dbReference type="InterPro" id="IPR002092">
    <property type="entry name" value="DNA-dir_Rpol_phage-type"/>
</dbReference>
<dbReference type="OrthoDB" id="276422at2759"/>
<reference evidence="11 12" key="1">
    <citation type="journal article" date="2018" name="MBio">
        <title>Comparative Genomics Reveals the Core Gene Toolbox for the Fungus-Insect Symbiosis.</title>
        <authorList>
            <person name="Wang Y."/>
            <person name="Stata M."/>
            <person name="Wang W."/>
            <person name="Stajich J.E."/>
            <person name="White M.M."/>
            <person name="Moncalvo J.M."/>
        </authorList>
    </citation>
    <scope>NUCLEOTIDE SEQUENCE [LARGE SCALE GENOMIC DNA]</scope>
    <source>
        <strain evidence="11 12">AUS-77-4</strain>
    </source>
</reference>
<dbReference type="EC" id="2.7.7.6" evidence="2"/>
<protein>
    <recommendedName>
        <fullName evidence="2">DNA-directed RNA polymerase</fullName>
        <ecNumber evidence="2">2.7.7.6</ecNumber>
    </recommendedName>
</protein>
<comment type="catalytic activity">
    <reaction evidence="8">
        <text>RNA(n) + a ribonucleoside 5'-triphosphate = RNA(n+1) + diphosphate</text>
        <dbReference type="Rhea" id="RHEA:21248"/>
        <dbReference type="Rhea" id="RHEA-COMP:14527"/>
        <dbReference type="Rhea" id="RHEA-COMP:17342"/>
        <dbReference type="ChEBI" id="CHEBI:33019"/>
        <dbReference type="ChEBI" id="CHEBI:61557"/>
        <dbReference type="ChEBI" id="CHEBI:140395"/>
        <dbReference type="EC" id="2.7.7.6"/>
    </reaction>
</comment>
<dbReference type="InterPro" id="IPR037159">
    <property type="entry name" value="RNA_POL_N_sf"/>
</dbReference>
<accession>A0A2T9Z5X3</accession>
<dbReference type="GO" id="GO:0001018">
    <property type="term" value="F:mitochondrial promoter sequence-specific DNA binding"/>
    <property type="evidence" value="ECO:0007669"/>
    <property type="project" value="TreeGrafter"/>
</dbReference>
<dbReference type="SMART" id="SM01311">
    <property type="entry name" value="RPOL_N"/>
    <property type="match status" value="1"/>
</dbReference>
<dbReference type="InterPro" id="IPR043502">
    <property type="entry name" value="DNA/RNA_pol_sf"/>
</dbReference>
<evidence type="ECO:0000256" key="8">
    <source>
        <dbReference type="ARBA" id="ARBA00048552"/>
    </source>
</evidence>
<dbReference type="GO" id="GO:0034245">
    <property type="term" value="C:mitochondrial DNA-directed RNA polymerase complex"/>
    <property type="evidence" value="ECO:0007669"/>
    <property type="project" value="TreeGrafter"/>
</dbReference>
<feature type="domain" description="DNA-directed RNA polymerase N-terminal" evidence="10">
    <location>
        <begin position="419"/>
        <end position="741"/>
    </location>
</feature>
<dbReference type="Gene3D" id="1.10.1320.10">
    <property type="entry name" value="DNA-directed RNA polymerase, N-terminal domain"/>
    <property type="match status" value="1"/>
</dbReference>
<dbReference type="Pfam" id="PF00940">
    <property type="entry name" value="RNA_pol"/>
    <property type="match status" value="1"/>
</dbReference>
<gene>
    <name evidence="11" type="ORF">BB559_000208</name>
</gene>
<dbReference type="FunFam" id="1.10.287.280:FF:000001">
    <property type="entry name" value="DNA-directed RNA polymerase"/>
    <property type="match status" value="1"/>
</dbReference>
<evidence type="ECO:0000256" key="9">
    <source>
        <dbReference type="SAM" id="MobiDB-lite"/>
    </source>
</evidence>
<dbReference type="Gene3D" id="1.25.40.10">
    <property type="entry name" value="Tetratricopeptide repeat domain"/>
    <property type="match status" value="1"/>
</dbReference>
<feature type="region of interest" description="Disordered" evidence="9">
    <location>
        <begin position="362"/>
        <end position="391"/>
    </location>
</feature>
<dbReference type="Gene3D" id="1.10.287.260">
    <property type="match status" value="1"/>
</dbReference>
<dbReference type="PROSITE" id="PS00489">
    <property type="entry name" value="RNA_POL_PHAGE_2"/>
    <property type="match status" value="1"/>
</dbReference>
<keyword evidence="6" id="KW-0809">Transit peptide</keyword>
<evidence type="ECO:0000256" key="7">
    <source>
        <dbReference type="ARBA" id="ARBA00023163"/>
    </source>
</evidence>
<organism evidence="11 12">
    <name type="scientific">Furculomyces boomerangus</name>
    <dbReference type="NCBI Taxonomy" id="61424"/>
    <lineage>
        <taxon>Eukaryota</taxon>
        <taxon>Fungi</taxon>
        <taxon>Fungi incertae sedis</taxon>
        <taxon>Zoopagomycota</taxon>
        <taxon>Kickxellomycotina</taxon>
        <taxon>Harpellomycetes</taxon>
        <taxon>Harpellales</taxon>
        <taxon>Harpellaceae</taxon>
        <taxon>Furculomyces</taxon>
    </lineage>
</organism>
<dbReference type="Proteomes" id="UP000245699">
    <property type="component" value="Unassembled WGS sequence"/>
</dbReference>
<dbReference type="Gene3D" id="1.10.287.280">
    <property type="match status" value="1"/>
</dbReference>